<dbReference type="Gene3D" id="2.120.10.30">
    <property type="entry name" value="TolB, C-terminal domain"/>
    <property type="match status" value="2"/>
</dbReference>
<feature type="chain" id="PRO_5045249669" evidence="2">
    <location>
        <begin position="28"/>
        <end position="995"/>
    </location>
</feature>
<organism evidence="4 5">
    <name type="scientific">Clostridium brassicae</name>
    <dbReference type="NCBI Taxonomy" id="2999072"/>
    <lineage>
        <taxon>Bacteria</taxon>
        <taxon>Bacillati</taxon>
        <taxon>Bacillota</taxon>
        <taxon>Clostridia</taxon>
        <taxon>Eubacteriales</taxon>
        <taxon>Clostridiaceae</taxon>
        <taxon>Clostridium</taxon>
    </lineage>
</organism>
<gene>
    <name evidence="4" type="ORF">OW729_08700</name>
</gene>
<protein>
    <submittedName>
        <fullName evidence="4">DUF5050 domain-containing protein</fullName>
    </submittedName>
</protein>
<feature type="signal peptide" evidence="2">
    <location>
        <begin position="1"/>
        <end position="27"/>
    </location>
</feature>
<evidence type="ECO:0000313" key="5">
    <source>
        <dbReference type="Proteomes" id="UP001144612"/>
    </source>
</evidence>
<keyword evidence="5" id="KW-1185">Reference proteome</keyword>
<dbReference type="InterPro" id="IPR032485">
    <property type="entry name" value="LRP1-like_beta_prop"/>
</dbReference>
<dbReference type="SUPFAM" id="SSF101898">
    <property type="entry name" value="NHL repeat"/>
    <property type="match status" value="1"/>
</dbReference>
<evidence type="ECO:0000256" key="1">
    <source>
        <dbReference type="SAM" id="MobiDB-lite"/>
    </source>
</evidence>
<dbReference type="PANTHER" id="PTHR32256">
    <property type="match status" value="1"/>
</dbReference>
<evidence type="ECO:0000259" key="3">
    <source>
        <dbReference type="Pfam" id="PF16472"/>
    </source>
</evidence>
<sequence>MKRIGKTCISFVLLSFMIIGFKSDVHAEGINSGQVVDSHKIWTIKFNDNIKFDNFSKNYIKVTNSKGIVQESQLELCEDKKSIRVKPNSNGYTPGEKYTLKITKGLKSGKSKDLKKETYMDFYIKQDGANVLQSSSPNNKENESLVVQDGEWVYYSDFTYNASIYKMKKDGTSKKLVYKGEDRICQLYASNGYIYFVSHSPYTKEEVYTAFRVKNDGSGQAETICYSLSPYSQFQIYGNNIYYVDSSKLYKSDLNGKNPKELLNNIENKTDEVFFMIKDNLIYYWGFNYLTGKETGIYKMNVDGSGKQCIVNNTDAQSMLADTINVDDEYIYYKNFSGIVYKSDLKGNNIQKLTFLNKVSAINTFKGYIYYLCEGTIYKIKPDGTDQSIIAHQVDDDANYINIVNGCLWYFNIHDEIKKVDLNNESSDNGLESEENISVKDGETFYVRGVNNPSSKIIKCTSEDVNGDGKKENIVLTGDYVNYAYKNLKLFVQDTSNGEIISYDALSTSNCQEVGNIITLGDFNKDKVKDIKIDLLTNMQRGIHSTYIYSLSNNKLNKIFDDTMIPSQGQDFGYELLSNRNIKISNNNAYYLVDLSKDNDTHYNNLMSTGLSTSLTIWYDGEDLDKDGSLELSRNIYLAGVSYSDFLCKVKTTYKFNQATGKWEYKYIEVESENYPCSKVEINRPDEENANTQENSETENNEEGNIEKNTNNQQEDNLGIQSLIEKDGFVYYVEEQWTKSGEAYCLTGSPLYKVNKASGERAIIAKNCYDKIQIYGEWIYYISSFNGGMHKVKLDGTSDTNLSISGVRSFAVVKDWIYYTDGMYSVLGGIYKMKLDGTELTKLSLDAGEEIAVFEDWVYYINSKDYKLYRVKVDGTSKECLEEIATHSLGVNKNGIYYLVRHSAASSLHKMDHDGTNSKWISNEIVGRYSIYDEFIYYIDYKDKCIYRMNANGSGAVKLSDTKADDIIGVSADSIYYIAGDSKDSQQVYILKKDR</sequence>
<dbReference type="Proteomes" id="UP001144612">
    <property type="component" value="Unassembled WGS sequence"/>
</dbReference>
<dbReference type="PANTHER" id="PTHR32256:SF17">
    <property type="entry name" value="EGF-LIKE DOMAIN-CONTAINING PROTEIN"/>
    <property type="match status" value="1"/>
</dbReference>
<dbReference type="InterPro" id="IPR053369">
    <property type="entry name" value="SrfA-induced_signal"/>
</dbReference>
<evidence type="ECO:0000256" key="2">
    <source>
        <dbReference type="SAM" id="SignalP"/>
    </source>
</evidence>
<dbReference type="EMBL" id="JAPQFJ010000007">
    <property type="protein sequence ID" value="MCY6958682.1"/>
    <property type="molecule type" value="Genomic_DNA"/>
</dbReference>
<dbReference type="Pfam" id="PF16472">
    <property type="entry name" value="DUF5050"/>
    <property type="match status" value="2"/>
</dbReference>
<feature type="region of interest" description="Disordered" evidence="1">
    <location>
        <begin position="681"/>
        <end position="716"/>
    </location>
</feature>
<dbReference type="SUPFAM" id="SSF69304">
    <property type="entry name" value="Tricorn protease N-terminal domain"/>
    <property type="match status" value="1"/>
</dbReference>
<proteinExistence type="predicted"/>
<reference evidence="4" key="1">
    <citation type="submission" date="2022-12" db="EMBL/GenBank/DDBJ databases">
        <title>Clostridium sp. nov., isolated from industrial wastewater.</title>
        <authorList>
            <person name="Jiayan W."/>
        </authorList>
    </citation>
    <scope>NUCLEOTIDE SEQUENCE</scope>
    <source>
        <strain evidence="4">ZC22-4</strain>
    </source>
</reference>
<evidence type="ECO:0000313" key="4">
    <source>
        <dbReference type="EMBL" id="MCY6958682.1"/>
    </source>
</evidence>
<dbReference type="InterPro" id="IPR011042">
    <property type="entry name" value="6-blade_b-propeller_TolB-like"/>
</dbReference>
<feature type="domain" description="Prolow-density lipoprotein receptor-related protein 1-like beta-propeller" evidence="3">
    <location>
        <begin position="136"/>
        <end position="415"/>
    </location>
</feature>
<feature type="domain" description="Prolow-density lipoprotein receptor-related protein 1-like beta-propeller" evidence="3">
    <location>
        <begin position="725"/>
        <end position="989"/>
    </location>
</feature>
<name>A0ABT4D8Q4_9CLOT</name>
<keyword evidence="2" id="KW-0732">Signal</keyword>
<comment type="caution">
    <text evidence="4">The sequence shown here is derived from an EMBL/GenBank/DDBJ whole genome shotgun (WGS) entry which is preliminary data.</text>
</comment>
<dbReference type="RefSeq" id="WP_268061098.1">
    <property type="nucleotide sequence ID" value="NZ_JAPQFJ010000007.1"/>
</dbReference>
<accession>A0ABT4D8Q4</accession>